<evidence type="ECO:0000259" key="4">
    <source>
        <dbReference type="PROSITE" id="PS51782"/>
    </source>
</evidence>
<dbReference type="CDD" id="cd00118">
    <property type="entry name" value="LysM"/>
    <property type="match status" value="1"/>
</dbReference>
<dbReference type="InParanoid" id="E9E787"/>
<keyword evidence="2" id="KW-0843">Virulence</keyword>
<keyword evidence="6" id="KW-1185">Reference proteome</keyword>
<dbReference type="Proteomes" id="UP000002499">
    <property type="component" value="Unassembled WGS sequence"/>
</dbReference>
<dbReference type="OrthoDB" id="4938478at2759"/>
<dbReference type="HOGENOM" id="CLU_2146446_0_0_1"/>
<dbReference type="InterPro" id="IPR052210">
    <property type="entry name" value="LysM1-like"/>
</dbReference>
<dbReference type="PANTHER" id="PTHR34997:SF1">
    <property type="entry name" value="PEPTIDOGLYCAN-BINDING LYSIN DOMAIN"/>
    <property type="match status" value="1"/>
</dbReference>
<organism evidence="6">
    <name type="scientific">Metarhizium acridum (strain CQMa 102)</name>
    <dbReference type="NCBI Taxonomy" id="655827"/>
    <lineage>
        <taxon>Eukaryota</taxon>
        <taxon>Fungi</taxon>
        <taxon>Dikarya</taxon>
        <taxon>Ascomycota</taxon>
        <taxon>Pezizomycotina</taxon>
        <taxon>Sordariomycetes</taxon>
        <taxon>Hypocreomycetidae</taxon>
        <taxon>Hypocreales</taxon>
        <taxon>Clavicipitaceae</taxon>
        <taxon>Metarhizium</taxon>
    </lineage>
</organism>
<dbReference type="GO" id="GO:0008061">
    <property type="term" value="F:chitin binding"/>
    <property type="evidence" value="ECO:0007669"/>
    <property type="project" value="UniProtKB-KW"/>
</dbReference>
<gene>
    <name evidence="5" type="ORF">MAC_05735</name>
</gene>
<evidence type="ECO:0000313" key="5">
    <source>
        <dbReference type="EMBL" id="EFY88262.1"/>
    </source>
</evidence>
<dbReference type="AlphaFoldDB" id="E9E787"/>
<dbReference type="STRING" id="655827.E9E787"/>
<keyword evidence="1" id="KW-0147">Chitin-binding</keyword>
<feature type="domain" description="LysM" evidence="4">
    <location>
        <begin position="57"/>
        <end position="103"/>
    </location>
</feature>
<dbReference type="SUPFAM" id="SSF54106">
    <property type="entry name" value="LysM domain"/>
    <property type="match status" value="1"/>
</dbReference>
<dbReference type="EMBL" id="GL698514">
    <property type="protein sequence ID" value="EFY88262.1"/>
    <property type="molecule type" value="Genomic_DNA"/>
</dbReference>
<sequence>MSSRPIGRCVYRRQQKFQPSERRLRTEPPTKNMLIYSLVGVETPSPTQPGIVDNCDKFCYVQKDNTCEEVAEKNHISVEELIKWNEGAGPECLTLWANTYACYRRMKPPKAS</sequence>
<reference evidence="5 6" key="1">
    <citation type="journal article" date="2011" name="PLoS Genet.">
        <title>Genome sequencing and comparative transcriptomics of the model entomopathogenic fungi Metarhizium anisopliae and M. acridum.</title>
        <authorList>
            <person name="Gao Q."/>
            <person name="Jin K."/>
            <person name="Ying S.H."/>
            <person name="Zhang Y."/>
            <person name="Xiao G."/>
            <person name="Shang Y."/>
            <person name="Duan Z."/>
            <person name="Hu X."/>
            <person name="Xie X.Q."/>
            <person name="Zhou G."/>
            <person name="Peng G."/>
            <person name="Luo Z."/>
            <person name="Huang W."/>
            <person name="Wang B."/>
            <person name="Fang W."/>
            <person name="Wang S."/>
            <person name="Zhong Y."/>
            <person name="Ma L.J."/>
            <person name="St Leger R.J."/>
            <person name="Zhao G.P."/>
            <person name="Pei Y."/>
            <person name="Feng M.G."/>
            <person name="Xia Y."/>
            <person name="Wang C."/>
        </authorList>
    </citation>
    <scope>NUCLEOTIDE SEQUENCE [LARGE SCALE GENOMIC DNA]</scope>
    <source>
        <strain evidence="5 6">CQMa 102</strain>
    </source>
</reference>
<dbReference type="PANTHER" id="PTHR34997">
    <property type="entry name" value="AM15"/>
    <property type="match status" value="1"/>
</dbReference>
<dbReference type="InterPro" id="IPR036779">
    <property type="entry name" value="LysM_dom_sf"/>
</dbReference>
<evidence type="ECO:0000256" key="3">
    <source>
        <dbReference type="ARBA" id="ARBA00044955"/>
    </source>
</evidence>
<dbReference type="InterPro" id="IPR018392">
    <property type="entry name" value="LysM"/>
</dbReference>
<evidence type="ECO:0000256" key="1">
    <source>
        <dbReference type="ARBA" id="ARBA00022669"/>
    </source>
</evidence>
<dbReference type="eggNOG" id="ENOG502T52W">
    <property type="taxonomic scope" value="Eukaryota"/>
</dbReference>
<comment type="similarity">
    <text evidence="3">Belongs to the secreted LysM effector family.</text>
</comment>
<dbReference type="PROSITE" id="PS51782">
    <property type="entry name" value="LYSM"/>
    <property type="match status" value="1"/>
</dbReference>
<accession>E9E787</accession>
<evidence type="ECO:0000313" key="6">
    <source>
        <dbReference type="Proteomes" id="UP000002499"/>
    </source>
</evidence>
<evidence type="ECO:0000256" key="2">
    <source>
        <dbReference type="ARBA" id="ARBA00023026"/>
    </source>
</evidence>
<dbReference type="Gene3D" id="3.10.350.10">
    <property type="entry name" value="LysM domain"/>
    <property type="match status" value="1"/>
</dbReference>
<proteinExistence type="inferred from homology"/>
<name>E9E787_METAQ</name>
<protein>
    <submittedName>
        <fullName evidence="5">LysM domain-containing protein</fullName>
    </submittedName>
</protein>
<dbReference type="Pfam" id="PF01476">
    <property type="entry name" value="LysM"/>
    <property type="match status" value="1"/>
</dbReference>